<keyword evidence="9 12" id="KW-0460">Magnesium</keyword>
<dbReference type="Pfam" id="PF01040">
    <property type="entry name" value="UbiA"/>
    <property type="match status" value="1"/>
</dbReference>
<evidence type="ECO:0000313" key="14">
    <source>
        <dbReference type="EMBL" id="ODS23065.1"/>
    </source>
</evidence>
<dbReference type="AlphaFoldDB" id="A0A1D2QNC7"/>
<evidence type="ECO:0000256" key="6">
    <source>
        <dbReference type="ARBA" id="ARBA00022679"/>
    </source>
</evidence>
<feature type="transmembrane region" description="Helical" evidence="12">
    <location>
        <begin position="170"/>
        <end position="191"/>
    </location>
</feature>
<dbReference type="EMBL" id="MDLC01000041">
    <property type="protein sequence ID" value="ODS23065.1"/>
    <property type="molecule type" value="Genomic_DNA"/>
</dbReference>
<dbReference type="Proteomes" id="UP000242502">
    <property type="component" value="Unassembled WGS sequence"/>
</dbReference>
<dbReference type="Gene3D" id="1.10.357.140">
    <property type="entry name" value="UbiA prenyltransferase"/>
    <property type="match status" value="1"/>
</dbReference>
<comment type="subcellular location">
    <subcellularLocation>
        <location evidence="12">Cell inner membrane</location>
        <topology evidence="12">Multi-pass membrane protein</topology>
    </subcellularLocation>
    <subcellularLocation>
        <location evidence="2">Membrane</location>
        <topology evidence="2">Multi-pass membrane protein</topology>
    </subcellularLocation>
</comment>
<dbReference type="UniPathway" id="UPA00232"/>
<feature type="transmembrane region" description="Helical" evidence="12">
    <location>
        <begin position="212"/>
        <end position="231"/>
    </location>
</feature>
<evidence type="ECO:0000256" key="12">
    <source>
        <dbReference type="HAMAP-Rule" id="MF_01635"/>
    </source>
</evidence>
<evidence type="ECO:0000313" key="15">
    <source>
        <dbReference type="Proteomes" id="UP000242502"/>
    </source>
</evidence>
<dbReference type="CDD" id="cd13959">
    <property type="entry name" value="PT_UbiA_COQ2"/>
    <property type="match status" value="1"/>
</dbReference>
<dbReference type="EC" id="2.5.1.39" evidence="12 13"/>
<name>A0A1D2QNC7_9GAMM</name>
<evidence type="ECO:0000256" key="13">
    <source>
        <dbReference type="NCBIfam" id="TIGR01474"/>
    </source>
</evidence>
<evidence type="ECO:0000256" key="7">
    <source>
        <dbReference type="ARBA" id="ARBA00022688"/>
    </source>
</evidence>
<evidence type="ECO:0000256" key="1">
    <source>
        <dbReference type="ARBA" id="ARBA00001946"/>
    </source>
</evidence>
<comment type="similarity">
    <text evidence="3 12">Belongs to the UbiA prenyltransferase family.</text>
</comment>
<dbReference type="InterPro" id="IPR000537">
    <property type="entry name" value="UbiA_prenyltransferase"/>
</dbReference>
<comment type="cofactor">
    <cofactor evidence="1 12">
        <name>Mg(2+)</name>
        <dbReference type="ChEBI" id="CHEBI:18420"/>
    </cofactor>
</comment>
<feature type="transmembrane region" description="Helical" evidence="12">
    <location>
        <begin position="271"/>
        <end position="291"/>
    </location>
</feature>
<organism evidence="14 15">
    <name type="scientific">Candidatus Endobugula sertula</name>
    <name type="common">Bugula neritina bacterial symbiont</name>
    <dbReference type="NCBI Taxonomy" id="62101"/>
    <lineage>
        <taxon>Bacteria</taxon>
        <taxon>Pseudomonadati</taxon>
        <taxon>Pseudomonadota</taxon>
        <taxon>Gammaproteobacteria</taxon>
        <taxon>Cellvibrionales</taxon>
        <taxon>Cellvibrionaceae</taxon>
        <taxon>Candidatus Endobugula</taxon>
    </lineage>
</organism>
<keyword evidence="10 12" id="KW-1133">Transmembrane helix</keyword>
<comment type="caution">
    <text evidence="14">The sequence shown here is derived from an EMBL/GenBank/DDBJ whole genome shotgun (WGS) entry which is preliminary data.</text>
</comment>
<accession>A0A1D2QNC7</accession>
<keyword evidence="6 12" id="KW-0808">Transferase</keyword>
<keyword evidence="7 12" id="KW-0831">Ubiquinone biosynthesis</keyword>
<dbReference type="STRING" id="62101.AB835_10975"/>
<evidence type="ECO:0000256" key="9">
    <source>
        <dbReference type="ARBA" id="ARBA00022842"/>
    </source>
</evidence>
<feature type="transmembrane region" description="Helical" evidence="12">
    <location>
        <begin position="237"/>
        <end position="259"/>
    </location>
</feature>
<dbReference type="InterPro" id="IPR006370">
    <property type="entry name" value="HB_polyprenyltransferase-like"/>
</dbReference>
<feature type="transmembrane region" description="Helical" evidence="12">
    <location>
        <begin position="93"/>
        <end position="113"/>
    </location>
</feature>
<feature type="transmembrane region" description="Helical" evidence="12">
    <location>
        <begin position="21"/>
        <end position="38"/>
    </location>
</feature>
<dbReference type="PANTHER" id="PTHR11048:SF28">
    <property type="entry name" value="4-HYDROXYBENZOATE POLYPRENYLTRANSFERASE, MITOCHONDRIAL"/>
    <property type="match status" value="1"/>
</dbReference>
<proteinExistence type="inferred from homology"/>
<dbReference type="GO" id="GO:0005886">
    <property type="term" value="C:plasma membrane"/>
    <property type="evidence" value="ECO:0007669"/>
    <property type="project" value="UniProtKB-SubCell"/>
</dbReference>
<comment type="catalytic activity">
    <reaction evidence="12">
        <text>all-trans-octaprenyl diphosphate + 4-hydroxybenzoate = 4-hydroxy-3-(all-trans-octaprenyl)benzoate + diphosphate</text>
        <dbReference type="Rhea" id="RHEA:27782"/>
        <dbReference type="ChEBI" id="CHEBI:1617"/>
        <dbReference type="ChEBI" id="CHEBI:17879"/>
        <dbReference type="ChEBI" id="CHEBI:33019"/>
        <dbReference type="ChEBI" id="CHEBI:57711"/>
        <dbReference type="EC" id="2.5.1.39"/>
    </reaction>
</comment>
<gene>
    <name evidence="12" type="primary">ubiA</name>
    <name evidence="14" type="ORF">AB835_10975</name>
</gene>
<dbReference type="HAMAP" id="MF_01635">
    <property type="entry name" value="UbiA"/>
    <property type="match status" value="1"/>
</dbReference>
<dbReference type="InterPro" id="IPR030470">
    <property type="entry name" value="UbiA_prenylTrfase_CS"/>
</dbReference>
<evidence type="ECO:0000256" key="3">
    <source>
        <dbReference type="ARBA" id="ARBA00005985"/>
    </source>
</evidence>
<evidence type="ECO:0000256" key="2">
    <source>
        <dbReference type="ARBA" id="ARBA00004141"/>
    </source>
</evidence>
<keyword evidence="4 12" id="KW-1003">Cell membrane</keyword>
<dbReference type="PANTHER" id="PTHR11048">
    <property type="entry name" value="PRENYLTRANSFERASES"/>
    <property type="match status" value="1"/>
</dbReference>
<feature type="transmembrane region" description="Helical" evidence="12">
    <location>
        <begin position="50"/>
        <end position="72"/>
    </location>
</feature>
<evidence type="ECO:0000256" key="11">
    <source>
        <dbReference type="ARBA" id="ARBA00023136"/>
    </source>
</evidence>
<keyword evidence="8 12" id="KW-0812">Transmembrane</keyword>
<comment type="pathway">
    <text evidence="12">Cofactor biosynthesis; ubiquinone biosynthesis.</text>
</comment>
<sequence length="292" mass="33470">MFLFVAHTLHKLRLFWELMRFHKPIGILLLLWPTYWALWIAAEGIPDRDILLIFTLGVIIMRAAGCVINDIADYKIDKYVRRTQSRPITSRQISIKEASLLFVVLILCALMLVLQTNQLTLYLSFAAVTLAFCYPFMKRYTHLPQVVLGAAFAMSIPMAFAAQTDKIDPGVWLIYITNVLWTVAYDTFYGMTDRKYDLQIGVKSTAILFAENDRIITALIQLMVLIGWLMVGQRFELGTPFILAVVIAAVLMAYQQWLIRHRQPQACFQAFVHNHWVGLVIFLGIVAHFALK</sequence>
<protein>
    <recommendedName>
        <fullName evidence="12 13">4-hydroxybenzoate octaprenyltransferase</fullName>
        <ecNumber evidence="12 13">2.5.1.39</ecNumber>
    </recommendedName>
    <alternativeName>
        <fullName evidence="12">4-HB polyprenyltransferase</fullName>
    </alternativeName>
</protein>
<dbReference type="FunFam" id="1.10.357.140:FF:000002">
    <property type="entry name" value="4-hydroxybenzoate octaprenyltransferase"/>
    <property type="match status" value="1"/>
</dbReference>
<evidence type="ECO:0000256" key="5">
    <source>
        <dbReference type="ARBA" id="ARBA00022519"/>
    </source>
</evidence>
<dbReference type="GO" id="GO:0008412">
    <property type="term" value="F:4-hydroxybenzoate polyprenyltransferase activity"/>
    <property type="evidence" value="ECO:0007669"/>
    <property type="project" value="UniProtKB-UniRule"/>
</dbReference>
<dbReference type="InterPro" id="IPR044878">
    <property type="entry name" value="UbiA_sf"/>
</dbReference>
<comment type="function">
    <text evidence="12">Catalyzes the prenylation of para-hydroxybenzoate (PHB) with an all-trans polyprenyl group. Mediates the second step in the final reaction sequence of ubiquinone-8 (UQ-8) biosynthesis, which is the condensation of the polyisoprenoid side chain with PHB, generating the first membrane-bound Q intermediate 3-octaprenyl-4-hydroxybenzoate.</text>
</comment>
<evidence type="ECO:0000256" key="4">
    <source>
        <dbReference type="ARBA" id="ARBA00022475"/>
    </source>
</evidence>
<keyword evidence="11 12" id="KW-0472">Membrane</keyword>
<dbReference type="InterPro" id="IPR039653">
    <property type="entry name" value="Prenyltransferase"/>
</dbReference>
<keyword evidence="5 12" id="KW-0997">Cell inner membrane</keyword>
<evidence type="ECO:0000256" key="8">
    <source>
        <dbReference type="ARBA" id="ARBA00022692"/>
    </source>
</evidence>
<dbReference type="Gene3D" id="1.20.120.1780">
    <property type="entry name" value="UbiA prenyltransferase"/>
    <property type="match status" value="1"/>
</dbReference>
<feature type="transmembrane region" description="Helical" evidence="12">
    <location>
        <begin position="146"/>
        <end position="164"/>
    </location>
</feature>
<dbReference type="NCBIfam" id="TIGR01474">
    <property type="entry name" value="ubiA_proteo"/>
    <property type="match status" value="1"/>
</dbReference>
<dbReference type="FunFam" id="1.20.120.1780:FF:000001">
    <property type="entry name" value="4-hydroxybenzoate octaprenyltransferase"/>
    <property type="match status" value="1"/>
</dbReference>
<dbReference type="GO" id="GO:0006744">
    <property type="term" value="P:ubiquinone biosynthetic process"/>
    <property type="evidence" value="ECO:0007669"/>
    <property type="project" value="UniProtKB-UniRule"/>
</dbReference>
<dbReference type="PROSITE" id="PS00943">
    <property type="entry name" value="UBIA"/>
    <property type="match status" value="1"/>
</dbReference>
<reference evidence="14 15" key="1">
    <citation type="journal article" date="2016" name="Appl. Environ. Microbiol.">
        <title>Lack of Overt Genome Reduction in the Bryostatin-Producing Bryozoan Symbiont "Candidatus Endobugula sertula".</title>
        <authorList>
            <person name="Miller I.J."/>
            <person name="Vanee N."/>
            <person name="Fong S.S."/>
            <person name="Lim-Fong G.E."/>
            <person name="Kwan J.C."/>
        </authorList>
    </citation>
    <scope>NUCLEOTIDE SEQUENCE [LARGE SCALE GENOMIC DNA]</scope>
    <source>
        <strain evidence="14">AB1-4</strain>
    </source>
</reference>
<feature type="transmembrane region" description="Helical" evidence="12">
    <location>
        <begin position="119"/>
        <end position="137"/>
    </location>
</feature>
<evidence type="ECO:0000256" key="10">
    <source>
        <dbReference type="ARBA" id="ARBA00022989"/>
    </source>
</evidence>